<comment type="caution">
    <text evidence="2">The sequence shown here is derived from an EMBL/GenBank/DDBJ whole genome shotgun (WGS) entry which is preliminary data.</text>
</comment>
<organism evidence="2 3">
    <name type="scientific">Streptomyces tagetis</name>
    <dbReference type="NCBI Taxonomy" id="2820809"/>
    <lineage>
        <taxon>Bacteria</taxon>
        <taxon>Bacillati</taxon>
        <taxon>Actinomycetota</taxon>
        <taxon>Actinomycetes</taxon>
        <taxon>Kitasatosporales</taxon>
        <taxon>Streptomycetaceae</taxon>
        <taxon>Streptomyces</taxon>
    </lineage>
</organism>
<dbReference type="Proteomes" id="UP000677875">
    <property type="component" value="Unassembled WGS sequence"/>
</dbReference>
<dbReference type="Pfam" id="PF04149">
    <property type="entry name" value="DUF397"/>
    <property type="match status" value="1"/>
</dbReference>
<name>A0A940XKJ0_9ACTN</name>
<keyword evidence="3" id="KW-1185">Reference proteome</keyword>
<evidence type="ECO:0000313" key="3">
    <source>
        <dbReference type="Proteomes" id="UP000677875"/>
    </source>
</evidence>
<dbReference type="AlphaFoldDB" id="A0A940XKJ0"/>
<dbReference type="EMBL" id="JAGPNL010000009">
    <property type="protein sequence ID" value="MBQ0830074.1"/>
    <property type="molecule type" value="Genomic_DNA"/>
</dbReference>
<dbReference type="RefSeq" id="WP_210875671.1">
    <property type="nucleotide sequence ID" value="NZ_JAGPNL010000009.1"/>
</dbReference>
<gene>
    <name evidence="2" type="ORF">J5Y05_26820</name>
</gene>
<reference evidence="2" key="1">
    <citation type="submission" date="2021-04" db="EMBL/GenBank/DDBJ databases">
        <title>Genome seq and assembly of Streptomyces sp. RG38.</title>
        <authorList>
            <person name="Chhetri G."/>
        </authorList>
    </citation>
    <scope>NUCLEOTIDE SEQUENCE</scope>
    <source>
        <strain evidence="2">RG38</strain>
    </source>
</reference>
<evidence type="ECO:0000313" key="2">
    <source>
        <dbReference type="EMBL" id="MBQ0830074.1"/>
    </source>
</evidence>
<evidence type="ECO:0000259" key="1">
    <source>
        <dbReference type="Pfam" id="PF04149"/>
    </source>
</evidence>
<proteinExistence type="predicted"/>
<feature type="domain" description="DUF397" evidence="1">
    <location>
        <begin position="14"/>
        <end position="65"/>
    </location>
</feature>
<protein>
    <submittedName>
        <fullName evidence="2">DUF397 domain-containing protein</fullName>
    </submittedName>
</protein>
<sequence>MNHVPVPRPPVTALTWFRSSYSSSGDGHDCVEVAVTATSVHLRDSKHPDGPHLAVTRDAWAGFVGDRRP</sequence>
<accession>A0A940XKJ0</accession>
<dbReference type="InterPro" id="IPR007278">
    <property type="entry name" value="DUF397"/>
</dbReference>